<evidence type="ECO:0000313" key="4">
    <source>
        <dbReference type="EMBL" id="NYF96760.1"/>
    </source>
</evidence>
<sequence>MTIAIALAASVTWGASDFIAGLLSARLPARTVVTCSQTVALVAISVVVLVVGLPLPPGSWWVWGALGGVAEGAGLLALYTGLARGPMGIVTPIAGLGVLVPVVVGLVRGDPVTVLLGAGILLAIVGGVLASGPEVKGAGEGGDATSILYAVLAALGLGTAMACVDLGSRVSGIHTLWAMRIASVSVFLVLALVLTTRWRLPRRLVPGIVIVGLADLSATALFSVATTRGHLSIAGVLASLYPVTTILLAWLVLRERLRPVQLVGVAAALVGIALIAA</sequence>
<keyword evidence="2" id="KW-0812">Transmembrane</keyword>
<feature type="transmembrane region" description="Helical" evidence="2">
    <location>
        <begin position="60"/>
        <end position="82"/>
    </location>
</feature>
<keyword evidence="2" id="KW-1133">Transmembrane helix</keyword>
<dbReference type="Pfam" id="PF00892">
    <property type="entry name" value="EamA"/>
    <property type="match status" value="1"/>
</dbReference>
<evidence type="ECO:0000313" key="5">
    <source>
        <dbReference type="Proteomes" id="UP000554054"/>
    </source>
</evidence>
<protein>
    <submittedName>
        <fullName evidence="4">Drug/metabolite transporter (DMT)-like permease</fullName>
    </submittedName>
</protein>
<dbReference type="InterPro" id="IPR000620">
    <property type="entry name" value="EamA_dom"/>
</dbReference>
<evidence type="ECO:0000256" key="2">
    <source>
        <dbReference type="SAM" id="Phobius"/>
    </source>
</evidence>
<dbReference type="Gene3D" id="1.10.3730.20">
    <property type="match status" value="1"/>
</dbReference>
<feature type="transmembrane region" description="Helical" evidence="2">
    <location>
        <begin position="114"/>
        <end position="132"/>
    </location>
</feature>
<gene>
    <name evidence="4" type="ORF">BJY20_000152</name>
</gene>
<name>A0A852VMS1_9MICO</name>
<feature type="transmembrane region" description="Helical" evidence="2">
    <location>
        <begin position="231"/>
        <end position="253"/>
    </location>
</feature>
<reference evidence="4 5" key="1">
    <citation type="submission" date="2020-07" db="EMBL/GenBank/DDBJ databases">
        <title>Sequencing the genomes of 1000 actinobacteria strains.</title>
        <authorList>
            <person name="Klenk H.-P."/>
        </authorList>
    </citation>
    <scope>NUCLEOTIDE SEQUENCE [LARGE SCALE GENOMIC DNA]</scope>
    <source>
        <strain evidence="4 5">DSM 26154</strain>
    </source>
</reference>
<comment type="similarity">
    <text evidence="1">Belongs to the EamA transporter family.</text>
</comment>
<feature type="transmembrane region" description="Helical" evidence="2">
    <location>
        <begin position="30"/>
        <end position="53"/>
    </location>
</feature>
<dbReference type="SUPFAM" id="SSF103481">
    <property type="entry name" value="Multidrug resistance efflux transporter EmrE"/>
    <property type="match status" value="2"/>
</dbReference>
<dbReference type="RefSeq" id="WP_185989771.1">
    <property type="nucleotide sequence ID" value="NZ_JACCAE010000001.1"/>
</dbReference>
<feature type="transmembrane region" description="Helical" evidence="2">
    <location>
        <begin position="204"/>
        <end position="224"/>
    </location>
</feature>
<dbReference type="EMBL" id="JACCAE010000001">
    <property type="protein sequence ID" value="NYF96760.1"/>
    <property type="molecule type" value="Genomic_DNA"/>
</dbReference>
<feature type="transmembrane region" description="Helical" evidence="2">
    <location>
        <begin position="259"/>
        <end position="276"/>
    </location>
</feature>
<feature type="transmembrane region" description="Helical" evidence="2">
    <location>
        <begin position="88"/>
        <end position="107"/>
    </location>
</feature>
<keyword evidence="2" id="KW-0472">Membrane</keyword>
<organism evidence="4 5">
    <name type="scientific">Janibacter cremeus</name>
    <dbReference type="NCBI Taxonomy" id="1285192"/>
    <lineage>
        <taxon>Bacteria</taxon>
        <taxon>Bacillati</taxon>
        <taxon>Actinomycetota</taxon>
        <taxon>Actinomycetes</taxon>
        <taxon>Micrococcales</taxon>
        <taxon>Intrasporangiaceae</taxon>
        <taxon>Janibacter</taxon>
    </lineage>
</organism>
<dbReference type="Proteomes" id="UP000554054">
    <property type="component" value="Unassembled WGS sequence"/>
</dbReference>
<feature type="transmembrane region" description="Helical" evidence="2">
    <location>
        <begin position="144"/>
        <end position="164"/>
    </location>
</feature>
<dbReference type="AlphaFoldDB" id="A0A852VMS1"/>
<dbReference type="GO" id="GO:0016020">
    <property type="term" value="C:membrane"/>
    <property type="evidence" value="ECO:0007669"/>
    <property type="project" value="InterPro"/>
</dbReference>
<dbReference type="PANTHER" id="PTHR22911">
    <property type="entry name" value="ACYL-MALONYL CONDENSING ENZYME-RELATED"/>
    <property type="match status" value="1"/>
</dbReference>
<keyword evidence="5" id="KW-1185">Reference proteome</keyword>
<accession>A0A852VMS1</accession>
<comment type="caution">
    <text evidence="4">The sequence shown here is derived from an EMBL/GenBank/DDBJ whole genome shotgun (WGS) entry which is preliminary data.</text>
</comment>
<feature type="transmembrane region" description="Helical" evidence="2">
    <location>
        <begin position="176"/>
        <end position="198"/>
    </location>
</feature>
<dbReference type="InterPro" id="IPR037185">
    <property type="entry name" value="EmrE-like"/>
</dbReference>
<evidence type="ECO:0000259" key="3">
    <source>
        <dbReference type="Pfam" id="PF00892"/>
    </source>
</evidence>
<dbReference type="PANTHER" id="PTHR22911:SF137">
    <property type="entry name" value="SOLUTE CARRIER FAMILY 35 MEMBER G2-RELATED"/>
    <property type="match status" value="1"/>
</dbReference>
<proteinExistence type="inferred from homology"/>
<evidence type="ECO:0000256" key="1">
    <source>
        <dbReference type="ARBA" id="ARBA00007362"/>
    </source>
</evidence>
<feature type="domain" description="EamA" evidence="3">
    <location>
        <begin position="146"/>
        <end position="276"/>
    </location>
</feature>